<protein>
    <submittedName>
        <fullName evidence="1">Allantoate deiminase isoform X2</fullName>
    </submittedName>
</protein>
<sequence length="58" mass="6982">MLRLYLMIHRISQHQPQYPYENRSIKPQHLYLIPQLGHVHCPCNLSMLSNQHLPSNYE</sequence>
<name>A0A2P2L3L2_RHIMU</name>
<proteinExistence type="predicted"/>
<organism evidence="1">
    <name type="scientific">Rhizophora mucronata</name>
    <name type="common">Asiatic mangrove</name>
    <dbReference type="NCBI Taxonomy" id="61149"/>
    <lineage>
        <taxon>Eukaryota</taxon>
        <taxon>Viridiplantae</taxon>
        <taxon>Streptophyta</taxon>
        <taxon>Embryophyta</taxon>
        <taxon>Tracheophyta</taxon>
        <taxon>Spermatophyta</taxon>
        <taxon>Magnoliopsida</taxon>
        <taxon>eudicotyledons</taxon>
        <taxon>Gunneridae</taxon>
        <taxon>Pentapetalae</taxon>
        <taxon>rosids</taxon>
        <taxon>fabids</taxon>
        <taxon>Malpighiales</taxon>
        <taxon>Rhizophoraceae</taxon>
        <taxon>Rhizophora</taxon>
    </lineage>
</organism>
<dbReference type="EMBL" id="GGEC01032075">
    <property type="protein sequence ID" value="MBX12559.1"/>
    <property type="molecule type" value="Transcribed_RNA"/>
</dbReference>
<dbReference type="AlphaFoldDB" id="A0A2P2L3L2"/>
<evidence type="ECO:0000313" key="1">
    <source>
        <dbReference type="EMBL" id="MBX12559.1"/>
    </source>
</evidence>
<reference evidence="1" key="1">
    <citation type="submission" date="2018-02" db="EMBL/GenBank/DDBJ databases">
        <title>Rhizophora mucronata_Transcriptome.</title>
        <authorList>
            <person name="Meera S.P."/>
            <person name="Sreeshan A."/>
            <person name="Augustine A."/>
        </authorList>
    </citation>
    <scope>NUCLEOTIDE SEQUENCE</scope>
    <source>
        <tissue evidence="1">Leaf</tissue>
    </source>
</reference>
<accession>A0A2P2L3L2</accession>